<sequence length="415" mass="47255">MSVCCRIDLLTPYISKWKIYGVVTDKKRTLNSLSFSITDKGARQIRVVAFGNIAQLLDGFIDERQMYYITSEGSKVVPADRRYNTTGAPYEIRINSRQAVSLCSDMPTINPPQLAINATSLDRISSLGKGALVDVLAVVHMAEEASEISMKNGRKILKRNVHLIDKSNTPVHVTLWRDEASKFDVRPNDHPVIAIKNGLVDEYQGIYCLKFQGKTTKWHLNPDSKEAEELAEWFAMENPVFTSPKAKQRELLTIGMAESDQHYGTYINIVAQIQRADAILYKACANQKCRKKVSEINGQYHCEKCGVTCSTFKYDLFMNCDIFDATGCNTVTIFGKEVEKLLCTTAEQLALVQEEGYERYESEIQKRCTDSIYYRTFNFRICAKNCWGWDVSSVEPVNFKEYRTILKNTVRQLQL</sequence>
<dbReference type="AlphaFoldDB" id="A0A1I7ZWA9"/>
<comment type="subcellular location">
    <subcellularLocation>
        <location evidence="1">Nucleus</location>
    </subcellularLocation>
</comment>
<keyword evidence="8" id="KW-0539">Nucleus</keyword>
<keyword evidence="6" id="KW-0862">Zinc</keyword>
<dbReference type="Gene3D" id="2.40.50.140">
    <property type="entry name" value="Nucleic acid-binding proteins"/>
    <property type="match status" value="3"/>
</dbReference>
<keyword evidence="5" id="KW-0863">Zinc-finger</keyword>
<evidence type="ECO:0000259" key="10">
    <source>
        <dbReference type="Pfam" id="PF16900"/>
    </source>
</evidence>
<evidence type="ECO:0000256" key="5">
    <source>
        <dbReference type="ARBA" id="ARBA00022771"/>
    </source>
</evidence>
<keyword evidence="11" id="KW-1185">Reference proteome</keyword>
<dbReference type="FunFam" id="2.40.50.140:FF:000064">
    <property type="entry name" value="Replication protein A subunit"/>
    <property type="match status" value="1"/>
</dbReference>
<dbReference type="WBParaSite" id="L893_g3043.t1">
    <property type="protein sequence ID" value="L893_g3043.t1"/>
    <property type="gene ID" value="L893_g3043"/>
</dbReference>
<dbReference type="InterPro" id="IPR012340">
    <property type="entry name" value="NA-bd_OB-fold"/>
</dbReference>
<evidence type="ECO:0000313" key="12">
    <source>
        <dbReference type="WBParaSite" id="L893_g3043.t1"/>
    </source>
</evidence>
<dbReference type="InterPro" id="IPR031657">
    <property type="entry name" value="REPA_OB_2"/>
</dbReference>
<dbReference type="SUPFAM" id="SSF50249">
    <property type="entry name" value="Nucleic acid-binding proteins"/>
    <property type="match status" value="3"/>
</dbReference>
<reference evidence="12" key="1">
    <citation type="submission" date="2016-11" db="UniProtKB">
        <authorList>
            <consortium name="WormBaseParasite"/>
        </authorList>
    </citation>
    <scope>IDENTIFICATION</scope>
</reference>
<protein>
    <submittedName>
        <fullName evidence="12">Replication protein A subunit</fullName>
    </submittedName>
</protein>
<evidence type="ECO:0000256" key="2">
    <source>
        <dbReference type="ARBA" id="ARBA00005690"/>
    </source>
</evidence>
<dbReference type="InterPro" id="IPR013955">
    <property type="entry name" value="Rep_factor-A_C"/>
</dbReference>
<dbReference type="GO" id="GO:0008270">
    <property type="term" value="F:zinc ion binding"/>
    <property type="evidence" value="ECO:0007669"/>
    <property type="project" value="UniProtKB-KW"/>
</dbReference>
<evidence type="ECO:0000313" key="11">
    <source>
        <dbReference type="Proteomes" id="UP000095287"/>
    </source>
</evidence>
<accession>A0A1I7ZWA9</accession>
<keyword evidence="4" id="KW-0479">Metal-binding</keyword>
<evidence type="ECO:0000256" key="8">
    <source>
        <dbReference type="ARBA" id="ARBA00023242"/>
    </source>
</evidence>
<feature type="domain" description="Replication factor A C-terminal" evidence="9">
    <location>
        <begin position="269"/>
        <end position="385"/>
    </location>
</feature>
<evidence type="ECO:0000259" key="9">
    <source>
        <dbReference type="Pfam" id="PF08646"/>
    </source>
</evidence>
<dbReference type="InterPro" id="IPR047192">
    <property type="entry name" value="Euk_RPA1_DBD_C"/>
</dbReference>
<evidence type="ECO:0000256" key="7">
    <source>
        <dbReference type="ARBA" id="ARBA00023125"/>
    </source>
</evidence>
<keyword evidence="3" id="KW-0235">DNA replication</keyword>
<evidence type="ECO:0000256" key="6">
    <source>
        <dbReference type="ARBA" id="ARBA00022833"/>
    </source>
</evidence>
<proteinExistence type="inferred from homology"/>
<dbReference type="Pfam" id="PF16900">
    <property type="entry name" value="REPA_OB_2"/>
    <property type="match status" value="1"/>
</dbReference>
<name>A0A1I7ZWA9_9BILA</name>
<dbReference type="Pfam" id="PF08646">
    <property type="entry name" value="Rep_fac-A_C"/>
    <property type="match status" value="1"/>
</dbReference>
<organism evidence="11 12">
    <name type="scientific">Steinernema glaseri</name>
    <dbReference type="NCBI Taxonomy" id="37863"/>
    <lineage>
        <taxon>Eukaryota</taxon>
        <taxon>Metazoa</taxon>
        <taxon>Ecdysozoa</taxon>
        <taxon>Nematoda</taxon>
        <taxon>Chromadorea</taxon>
        <taxon>Rhabditida</taxon>
        <taxon>Tylenchina</taxon>
        <taxon>Panagrolaimomorpha</taxon>
        <taxon>Strongyloidoidea</taxon>
        <taxon>Steinernematidae</taxon>
        <taxon>Steinernema</taxon>
    </lineage>
</organism>
<keyword evidence="7" id="KW-0238">DNA-binding</keyword>
<dbReference type="GO" id="GO:0003677">
    <property type="term" value="F:DNA binding"/>
    <property type="evidence" value="ECO:0007669"/>
    <property type="project" value="UniProtKB-KW"/>
</dbReference>
<evidence type="ECO:0000256" key="4">
    <source>
        <dbReference type="ARBA" id="ARBA00022723"/>
    </source>
</evidence>
<dbReference type="GO" id="GO:0006260">
    <property type="term" value="P:DNA replication"/>
    <property type="evidence" value="ECO:0007669"/>
    <property type="project" value="UniProtKB-KW"/>
</dbReference>
<feature type="domain" description="Replication protein A OB" evidence="10">
    <location>
        <begin position="122"/>
        <end position="205"/>
    </location>
</feature>
<dbReference type="PANTHER" id="PTHR47165:SF4">
    <property type="entry name" value="OS03G0429900 PROTEIN"/>
    <property type="match status" value="1"/>
</dbReference>
<dbReference type="GO" id="GO:0005634">
    <property type="term" value="C:nucleus"/>
    <property type="evidence" value="ECO:0007669"/>
    <property type="project" value="UniProtKB-SubCell"/>
</dbReference>
<dbReference type="CDD" id="cd04476">
    <property type="entry name" value="RPA1_DBD_C"/>
    <property type="match status" value="1"/>
</dbReference>
<dbReference type="Proteomes" id="UP000095287">
    <property type="component" value="Unplaced"/>
</dbReference>
<dbReference type="PANTHER" id="PTHR47165">
    <property type="entry name" value="OS03G0429900 PROTEIN"/>
    <property type="match status" value="1"/>
</dbReference>
<dbReference type="CDD" id="cd04475">
    <property type="entry name" value="RPA1_DBD_B"/>
    <property type="match status" value="1"/>
</dbReference>
<evidence type="ECO:0000256" key="1">
    <source>
        <dbReference type="ARBA" id="ARBA00004123"/>
    </source>
</evidence>
<comment type="similarity">
    <text evidence="2">Belongs to the replication factor A protein 1 family.</text>
</comment>
<evidence type="ECO:0000256" key="3">
    <source>
        <dbReference type="ARBA" id="ARBA00022705"/>
    </source>
</evidence>